<protein>
    <submittedName>
        <fullName evidence="1">Unplaced genomic scaffold CY34scaffold_515, whole genome shotgun sequence</fullName>
    </submittedName>
</protein>
<name>A0A0D0ALX8_9AGAM</name>
<reference evidence="2" key="2">
    <citation type="submission" date="2015-01" db="EMBL/GenBank/DDBJ databases">
        <title>Evolutionary Origins and Diversification of the Mycorrhizal Mutualists.</title>
        <authorList>
            <consortium name="DOE Joint Genome Institute"/>
            <consortium name="Mycorrhizal Genomics Consortium"/>
            <person name="Kohler A."/>
            <person name="Kuo A."/>
            <person name="Nagy L.G."/>
            <person name="Floudas D."/>
            <person name="Copeland A."/>
            <person name="Barry K.W."/>
            <person name="Cichocki N."/>
            <person name="Veneault-Fourrey C."/>
            <person name="LaButti K."/>
            <person name="Lindquist E.A."/>
            <person name="Lipzen A."/>
            <person name="Lundell T."/>
            <person name="Morin E."/>
            <person name="Murat C."/>
            <person name="Riley R."/>
            <person name="Ohm R."/>
            <person name="Sun H."/>
            <person name="Tunlid A."/>
            <person name="Henrissat B."/>
            <person name="Grigoriev I.V."/>
            <person name="Hibbett D.S."/>
            <person name="Martin F."/>
        </authorList>
    </citation>
    <scope>NUCLEOTIDE SEQUENCE [LARGE SCALE GENOMIC DNA]</scope>
    <source>
        <strain evidence="2">UH-Slu-Lm8-n1</strain>
    </source>
</reference>
<accession>A0A0D0ALX8</accession>
<sequence length="129" mass="14856">MVAIQVRRISLVPLCMYVPPPFLNPPYQTWHHSKPLLLTESRERVKLTSFVKVALSSCFESRTPFSGRSGGGPLDTQWVTVYRHLVHFSIMSRDAEPSWRITNGDISRVSSLWYFSPELLVLANRTFDF</sequence>
<proteinExistence type="predicted"/>
<dbReference type="Proteomes" id="UP000054485">
    <property type="component" value="Unassembled WGS sequence"/>
</dbReference>
<reference evidence="1 2" key="1">
    <citation type="submission" date="2014-04" db="EMBL/GenBank/DDBJ databases">
        <authorList>
            <consortium name="DOE Joint Genome Institute"/>
            <person name="Kuo A."/>
            <person name="Ruytinx J."/>
            <person name="Rineau F."/>
            <person name="Colpaert J."/>
            <person name="Kohler A."/>
            <person name="Nagy L.G."/>
            <person name="Floudas D."/>
            <person name="Copeland A."/>
            <person name="Barry K.W."/>
            <person name="Cichocki N."/>
            <person name="Veneault-Fourrey C."/>
            <person name="LaButti K."/>
            <person name="Lindquist E.A."/>
            <person name="Lipzen A."/>
            <person name="Lundell T."/>
            <person name="Morin E."/>
            <person name="Murat C."/>
            <person name="Sun H."/>
            <person name="Tunlid A."/>
            <person name="Henrissat B."/>
            <person name="Grigoriev I.V."/>
            <person name="Hibbett D.S."/>
            <person name="Martin F."/>
            <person name="Nordberg H.P."/>
            <person name="Cantor M.N."/>
            <person name="Hua S.X."/>
        </authorList>
    </citation>
    <scope>NUCLEOTIDE SEQUENCE [LARGE SCALE GENOMIC DNA]</scope>
    <source>
        <strain evidence="1 2">UH-Slu-Lm8-n1</strain>
    </source>
</reference>
<dbReference type="AlphaFoldDB" id="A0A0D0ALX8"/>
<dbReference type="HOGENOM" id="CLU_1950239_0_0_1"/>
<keyword evidence="2" id="KW-1185">Reference proteome</keyword>
<organism evidence="1 2">
    <name type="scientific">Suillus luteus UH-Slu-Lm8-n1</name>
    <dbReference type="NCBI Taxonomy" id="930992"/>
    <lineage>
        <taxon>Eukaryota</taxon>
        <taxon>Fungi</taxon>
        <taxon>Dikarya</taxon>
        <taxon>Basidiomycota</taxon>
        <taxon>Agaricomycotina</taxon>
        <taxon>Agaricomycetes</taxon>
        <taxon>Agaricomycetidae</taxon>
        <taxon>Boletales</taxon>
        <taxon>Suillineae</taxon>
        <taxon>Suillaceae</taxon>
        <taxon>Suillus</taxon>
    </lineage>
</organism>
<gene>
    <name evidence="1" type="ORF">CY34DRAFT_812321</name>
</gene>
<evidence type="ECO:0000313" key="1">
    <source>
        <dbReference type="EMBL" id="KIK35247.1"/>
    </source>
</evidence>
<dbReference type="InParanoid" id="A0A0D0ALX8"/>
<evidence type="ECO:0000313" key="2">
    <source>
        <dbReference type="Proteomes" id="UP000054485"/>
    </source>
</evidence>
<dbReference type="EMBL" id="KN835646">
    <property type="protein sequence ID" value="KIK35247.1"/>
    <property type="molecule type" value="Genomic_DNA"/>
</dbReference>